<evidence type="ECO:0000256" key="3">
    <source>
        <dbReference type="ARBA" id="ARBA00022692"/>
    </source>
</evidence>
<evidence type="ECO:0000256" key="5">
    <source>
        <dbReference type="ARBA" id="ARBA00023136"/>
    </source>
</evidence>
<keyword evidence="5 6" id="KW-0472">Membrane</keyword>
<dbReference type="EMBL" id="JAHVAH010000001">
    <property type="protein sequence ID" value="MBW0145714.1"/>
    <property type="molecule type" value="Genomic_DNA"/>
</dbReference>
<dbReference type="Proteomes" id="UP000698028">
    <property type="component" value="Unassembled WGS sequence"/>
</dbReference>
<dbReference type="PANTHER" id="PTHR33529:SF2">
    <property type="entry name" value="LIPOPOLYSACCHARIDE EXPORT SYSTEM PERMEASE PROTEIN LPTG"/>
    <property type="match status" value="1"/>
</dbReference>
<comment type="subcellular location">
    <subcellularLocation>
        <location evidence="1">Cell membrane</location>
        <topology evidence="1">Multi-pass membrane protein</topology>
    </subcellularLocation>
</comment>
<comment type="caution">
    <text evidence="7">The sequence shown here is derived from an EMBL/GenBank/DDBJ whole genome shotgun (WGS) entry which is preliminary data.</text>
</comment>
<evidence type="ECO:0000313" key="7">
    <source>
        <dbReference type="EMBL" id="MBW0145714.1"/>
    </source>
</evidence>
<reference evidence="7 8" key="1">
    <citation type="submission" date="2021-07" db="EMBL/GenBank/DDBJ databases">
        <title>The draft genome sequence of Sphingomicrobium sp. B8.</title>
        <authorList>
            <person name="Mu L."/>
        </authorList>
    </citation>
    <scope>NUCLEOTIDE SEQUENCE [LARGE SCALE GENOMIC DNA]</scope>
    <source>
        <strain evidence="7 8">B8</strain>
    </source>
</reference>
<dbReference type="Pfam" id="PF03739">
    <property type="entry name" value="LptF_LptG"/>
    <property type="match status" value="1"/>
</dbReference>
<sequence length="437" mass="47864">MATCLTFSWPNAAKTWWRQDKSVQLGLIDRYLAKTIFVPLVGTLILAAMLLVLDKMLRLFDFVVSLGGPVSVVFQMLANSLPNYFALGIPIGLLLGCLLAFRKLALTSELDALRGIGVGYTRMLRVPYIYAIAMMFLNLAIVSYVEPYSRYAYEGLSFDLRSGALGASIKVGEHNSLGSGVTLRIDESEENGTRLKGIFIAMDKGGRDKVAASATSGQFLATDDPDTIIFRLRDGRLIQDSPNFATPRTLAFDSYDLPISLPEIDAFRGRGNQIRELTLPEVFRLAYVRDDVPRDVNLAARANVGFRLVEVFMMLMLPMLAVALAVPSKRSSSSLGIFVSIVMVVTYHKINQYAEGAGAQGRLQPELALWGPFVALCLLILWMYHVIAHRVGGQPIGALEAFFAKIGKAIRKIVPDPRAKALAARKAALEEAQADAA</sequence>
<gene>
    <name evidence="7" type="ORF">KTQ36_10475</name>
</gene>
<evidence type="ECO:0000256" key="2">
    <source>
        <dbReference type="ARBA" id="ARBA00022475"/>
    </source>
</evidence>
<dbReference type="InterPro" id="IPR005495">
    <property type="entry name" value="LptG/LptF_permease"/>
</dbReference>
<keyword evidence="8" id="KW-1185">Reference proteome</keyword>
<name>A0ABS6V842_9SPHN</name>
<proteinExistence type="predicted"/>
<feature type="transmembrane region" description="Helical" evidence="6">
    <location>
        <begin position="304"/>
        <end position="326"/>
    </location>
</feature>
<feature type="transmembrane region" description="Helical" evidence="6">
    <location>
        <begin position="84"/>
        <end position="105"/>
    </location>
</feature>
<evidence type="ECO:0000256" key="6">
    <source>
        <dbReference type="SAM" id="Phobius"/>
    </source>
</evidence>
<evidence type="ECO:0000256" key="1">
    <source>
        <dbReference type="ARBA" id="ARBA00004651"/>
    </source>
</evidence>
<organism evidence="7 8">
    <name type="scientific">Sphingomicrobium clamense</name>
    <dbReference type="NCBI Taxonomy" id="2851013"/>
    <lineage>
        <taxon>Bacteria</taxon>
        <taxon>Pseudomonadati</taxon>
        <taxon>Pseudomonadota</taxon>
        <taxon>Alphaproteobacteria</taxon>
        <taxon>Sphingomonadales</taxon>
        <taxon>Sphingomonadaceae</taxon>
        <taxon>Sphingomicrobium</taxon>
    </lineage>
</organism>
<evidence type="ECO:0000256" key="4">
    <source>
        <dbReference type="ARBA" id="ARBA00022989"/>
    </source>
</evidence>
<keyword evidence="3 6" id="KW-0812">Transmembrane</keyword>
<evidence type="ECO:0000313" key="8">
    <source>
        <dbReference type="Proteomes" id="UP000698028"/>
    </source>
</evidence>
<feature type="transmembrane region" description="Helical" evidence="6">
    <location>
        <begin position="370"/>
        <end position="387"/>
    </location>
</feature>
<feature type="transmembrane region" description="Helical" evidence="6">
    <location>
        <begin position="126"/>
        <end position="145"/>
    </location>
</feature>
<accession>A0ABS6V842</accession>
<keyword evidence="4 6" id="KW-1133">Transmembrane helix</keyword>
<keyword evidence="2" id="KW-1003">Cell membrane</keyword>
<dbReference type="PANTHER" id="PTHR33529">
    <property type="entry name" value="SLR0882 PROTEIN-RELATED"/>
    <property type="match status" value="1"/>
</dbReference>
<protein>
    <submittedName>
        <fullName evidence="7">LptF/LptG family permease</fullName>
    </submittedName>
</protein>
<feature type="transmembrane region" description="Helical" evidence="6">
    <location>
        <begin position="31"/>
        <end position="52"/>
    </location>
</feature>